<evidence type="ECO:0000313" key="12">
    <source>
        <dbReference type="EMBL" id="RNA32343.1"/>
    </source>
</evidence>
<accession>A0A3M7S946</accession>
<evidence type="ECO:0000256" key="9">
    <source>
        <dbReference type="SAM" id="SignalP"/>
    </source>
</evidence>
<dbReference type="InterPro" id="IPR051558">
    <property type="entry name" value="Metallophosphoesterase_PAP"/>
</dbReference>
<reference evidence="12 13" key="1">
    <citation type="journal article" date="2018" name="Sci. Rep.">
        <title>Genomic signatures of local adaptation to the degree of environmental predictability in rotifers.</title>
        <authorList>
            <person name="Franch-Gras L."/>
            <person name="Hahn C."/>
            <person name="Garcia-Roger E.M."/>
            <person name="Carmona M.J."/>
            <person name="Serra M."/>
            <person name="Gomez A."/>
        </authorList>
    </citation>
    <scope>NUCLEOTIDE SEQUENCE [LARGE SCALE GENOMIC DNA]</scope>
    <source>
        <strain evidence="12">HYR1</strain>
    </source>
</reference>
<evidence type="ECO:0000256" key="1">
    <source>
        <dbReference type="ARBA" id="ARBA00000032"/>
    </source>
</evidence>
<comment type="catalytic activity">
    <reaction evidence="1">
        <text>a phosphate monoester + H2O = an alcohol + phosphate</text>
        <dbReference type="Rhea" id="RHEA:15017"/>
        <dbReference type="ChEBI" id="CHEBI:15377"/>
        <dbReference type="ChEBI" id="CHEBI:30879"/>
        <dbReference type="ChEBI" id="CHEBI:43474"/>
        <dbReference type="ChEBI" id="CHEBI:67140"/>
        <dbReference type="EC" id="3.1.3.2"/>
    </reaction>
</comment>
<proteinExistence type="predicted"/>
<protein>
    <recommendedName>
        <fullName evidence="3">Tartrate-resistant acid phosphatase type 5</fullName>
        <ecNumber evidence="2">3.1.3.2</ecNumber>
    </recommendedName>
    <alternativeName>
        <fullName evidence="8">Tartrate-resistant acid ATPase</fullName>
    </alternativeName>
    <alternativeName>
        <fullName evidence="7">Type 5 acid phosphatase</fullName>
    </alternativeName>
</protein>
<dbReference type="SUPFAM" id="SSF56300">
    <property type="entry name" value="Metallo-dependent phosphatases"/>
    <property type="match status" value="2"/>
</dbReference>
<dbReference type="STRING" id="10195.A0A3M7S946"/>
<dbReference type="PANTHER" id="PTHR10161">
    <property type="entry name" value="TARTRATE-RESISTANT ACID PHOSPHATASE TYPE 5"/>
    <property type="match status" value="1"/>
</dbReference>
<dbReference type="EMBL" id="REGN01001815">
    <property type="protein sequence ID" value="RNA32343.1"/>
    <property type="molecule type" value="Genomic_DNA"/>
</dbReference>
<keyword evidence="4 9" id="KW-0732">Signal</keyword>
<evidence type="ECO:0000256" key="2">
    <source>
        <dbReference type="ARBA" id="ARBA00012646"/>
    </source>
</evidence>
<organism evidence="12 13">
    <name type="scientific">Brachionus plicatilis</name>
    <name type="common">Marine rotifer</name>
    <name type="synonym">Brachionus muelleri</name>
    <dbReference type="NCBI Taxonomy" id="10195"/>
    <lineage>
        <taxon>Eukaryota</taxon>
        <taxon>Metazoa</taxon>
        <taxon>Spiralia</taxon>
        <taxon>Gnathifera</taxon>
        <taxon>Rotifera</taxon>
        <taxon>Eurotatoria</taxon>
        <taxon>Monogononta</taxon>
        <taxon>Pseudotrocha</taxon>
        <taxon>Ploima</taxon>
        <taxon>Brachionidae</taxon>
        <taxon>Brachionus</taxon>
    </lineage>
</organism>
<dbReference type="GO" id="GO:0003993">
    <property type="term" value="F:acid phosphatase activity"/>
    <property type="evidence" value="ECO:0007669"/>
    <property type="project" value="UniProtKB-EC"/>
</dbReference>
<keyword evidence="6" id="KW-1015">Disulfide bond</keyword>
<dbReference type="EC" id="3.1.3.2" evidence="2"/>
<dbReference type="OrthoDB" id="5982417at2759"/>
<dbReference type="PANTHER" id="PTHR10161:SF14">
    <property type="entry name" value="TARTRATE-RESISTANT ACID PHOSPHATASE TYPE 5"/>
    <property type="match status" value="1"/>
</dbReference>
<evidence type="ECO:0000256" key="3">
    <source>
        <dbReference type="ARBA" id="ARBA00015822"/>
    </source>
</evidence>
<dbReference type="CDD" id="cd07378">
    <property type="entry name" value="MPP_ACP5"/>
    <property type="match status" value="2"/>
</dbReference>
<comment type="caution">
    <text evidence="12">The sequence shown here is derived from an EMBL/GenBank/DDBJ whole genome shotgun (WGS) entry which is preliminary data.</text>
</comment>
<dbReference type="Gene3D" id="3.60.21.10">
    <property type="match status" value="2"/>
</dbReference>
<gene>
    <name evidence="12" type="ORF">BpHYR1_048092</name>
</gene>
<dbReference type="InterPro" id="IPR018143">
    <property type="entry name" value="Folate_rcpt-like"/>
</dbReference>
<feature type="domain" description="Calcineurin-like phosphoesterase" evidence="10">
    <location>
        <begin position="468"/>
        <end position="691"/>
    </location>
</feature>
<evidence type="ECO:0000259" key="11">
    <source>
        <dbReference type="Pfam" id="PF03024"/>
    </source>
</evidence>
<evidence type="ECO:0000256" key="8">
    <source>
        <dbReference type="ARBA" id="ARBA00031589"/>
    </source>
</evidence>
<dbReference type="Pfam" id="PF03024">
    <property type="entry name" value="Folate_rec"/>
    <property type="match status" value="1"/>
</dbReference>
<keyword evidence="5" id="KW-0378">Hydrolase</keyword>
<evidence type="ECO:0000259" key="10">
    <source>
        <dbReference type="Pfam" id="PF00149"/>
    </source>
</evidence>
<evidence type="ECO:0000256" key="4">
    <source>
        <dbReference type="ARBA" id="ARBA00022729"/>
    </source>
</evidence>
<feature type="domain" description="Calcineurin-like phosphoesterase" evidence="10">
    <location>
        <begin position="800"/>
        <end position="1005"/>
    </location>
</feature>
<dbReference type="InterPro" id="IPR024927">
    <property type="entry name" value="Acid_PPase"/>
</dbReference>
<feature type="chain" id="PRO_5018259232" description="Tartrate-resistant acid phosphatase type 5" evidence="9">
    <location>
        <begin position="22"/>
        <end position="1090"/>
    </location>
</feature>
<dbReference type="InterPro" id="IPR029052">
    <property type="entry name" value="Metallo-depent_PP-like"/>
</dbReference>
<name>A0A3M7S946_BRAPC</name>
<feature type="domain" description="Folate receptor-like" evidence="11">
    <location>
        <begin position="49"/>
        <end position="156"/>
    </location>
</feature>
<feature type="signal peptide" evidence="9">
    <location>
        <begin position="1"/>
        <end position="21"/>
    </location>
</feature>
<dbReference type="AlphaFoldDB" id="A0A3M7S946"/>
<dbReference type="Pfam" id="PF00149">
    <property type="entry name" value="Metallophos"/>
    <property type="match status" value="2"/>
</dbReference>
<keyword evidence="13" id="KW-1185">Reference proteome</keyword>
<evidence type="ECO:0000256" key="5">
    <source>
        <dbReference type="ARBA" id="ARBA00022801"/>
    </source>
</evidence>
<evidence type="ECO:0000313" key="13">
    <source>
        <dbReference type="Proteomes" id="UP000276133"/>
    </source>
</evidence>
<evidence type="ECO:0000256" key="6">
    <source>
        <dbReference type="ARBA" id="ARBA00023157"/>
    </source>
</evidence>
<sequence length="1090" mass="127763">MALDVIKFLVCISLSIGIISAKRMNKNFWNDSLNEYSLKEDTSLYYCSFFNNRAPSPQTNLKNCTWYKENSCCLQREIESTFSKVKPLIGSSIKCQKFLNNLMCYICAPNQFKFYGKERLTVCLEYCNLMYEACSDAILKGAKIREIYENGHEFCESRRYNIDRLDKDRSIWSETDTLNKRFRVSNDSIKLNHDNSSRQSFSELENLIKVDKKLKDKKNYNLSVSNPSNSLLEEKIKISIKDSNLHSNGPIYFEPSLQKLIRNKNSYNYKSRALVFKPSVNSLEKELFNNSQNVAKSDDDLSIDNLNNLVKINFENKYEKKRLRAFLPSYQGFHGEIYHNQQAFKHENIIKERRTERSADFNDYNRWLEDENKISRLERFKKLYEEFSKLGTHSHDHDFKVKNENNTQIEQPLIKLKKTIKKIEEEEQLNIIFGACFNERNFPSLSLKIPADFEKPVQVNVTDNFVRFFALGDWGGIPIFPYRTLVQQNVALFMHEISSQMKVHFNLGLGDNFYFDGVKSVDDPRFKQSFEDVFKNKDIPWFFVLGNHDYLGDPKAQVEYTQKSKRWILPNFNYSIEVKVNEGRNKLIYFLMIDTVLLCQTKRFEDRSDQHKIKELNVNLSNSNEIKSYYLDIEKKLKEISTEKYPYVIVSGHYPVWSVAEHGPTKCLVDNLRPLLHKYKVNAYFAGHEHDMEHISHTYMNWTVDYIVTGVTNIPFYSNQHLNDIPSGSLKYYWADMFQIHGALALIEADTNAMNITYFKTNADAASNFGNYRIYPFSRLEIPKNLSHPLELEIKNDLAKFFFFGDWGGIPFYPYKTVIQQRISQLMKQYTMKHQVQFHLGLGDNFYPSGVNDQFDFRFKSIKATFEDVYHGSKIPWFNVLGNHDHKGNTFAQIQYTNRSKKWILPDFNYNLKVTTLKENQKLIYVIFIDTMLICKKSSSSRVLGNLERHLKSTISQNYPFLIIVGHHPVWSMGHHRSNQCLVKKLRPLLHQYKVNVYFSGHEHDLEHVKDTFLNWTVDYIISGASSSIYRAKSNITCIPKGSYRYFSTDLKFNGALGFVQADPKFMNISFIRDDGKFLYNTSLPSRITI</sequence>
<dbReference type="Proteomes" id="UP000276133">
    <property type="component" value="Unassembled WGS sequence"/>
</dbReference>
<dbReference type="InterPro" id="IPR004843">
    <property type="entry name" value="Calcineurin-like_PHP"/>
</dbReference>
<evidence type="ECO:0000256" key="7">
    <source>
        <dbReference type="ARBA" id="ARBA00029999"/>
    </source>
</evidence>